<dbReference type="RefSeq" id="WP_005398733.1">
    <property type="nucleotide sequence ID" value="NZ_JH601088.1"/>
</dbReference>
<reference evidence="1 2" key="1">
    <citation type="submission" date="2012-01" db="EMBL/GenBank/DDBJ databases">
        <title>The Genome Sequence of Helcococcus kunzii ATCC 51366.</title>
        <authorList>
            <consortium name="The Broad Institute Genome Sequencing Platform"/>
            <person name="Earl A."/>
            <person name="Ward D."/>
            <person name="Feldgarden M."/>
            <person name="Gevers D."/>
            <person name="Huys G."/>
            <person name="Young S.K."/>
            <person name="Zeng Q."/>
            <person name="Gargeya S."/>
            <person name="Fitzgerald M."/>
            <person name="Haas B."/>
            <person name="Abouelleil A."/>
            <person name="Alvarado L."/>
            <person name="Arachchi H.M."/>
            <person name="Berlin A."/>
            <person name="Chapman S.B."/>
            <person name="Gearin G."/>
            <person name="Goldberg J."/>
            <person name="Griggs A."/>
            <person name="Gujja S."/>
            <person name="Hansen M."/>
            <person name="Heiman D."/>
            <person name="Howarth C."/>
            <person name="Larimer J."/>
            <person name="Lui A."/>
            <person name="MacDonald P.J.P."/>
            <person name="McCowen C."/>
            <person name="Montmayeur A."/>
            <person name="Murphy C."/>
            <person name="Neiman D."/>
            <person name="Pearson M."/>
            <person name="Priest M."/>
            <person name="Roberts A."/>
            <person name="Saif S."/>
            <person name="Shea T."/>
            <person name="Sisk P."/>
            <person name="Stolte C."/>
            <person name="Sykes S."/>
            <person name="Wortman J."/>
            <person name="Nusbaum C."/>
            <person name="Birren B."/>
        </authorList>
    </citation>
    <scope>NUCLEOTIDE SEQUENCE [LARGE SCALE GENOMIC DNA]</scope>
    <source>
        <strain evidence="1 2">ATCC 51366</strain>
    </source>
</reference>
<keyword evidence="2" id="KW-1185">Reference proteome</keyword>
<proteinExistence type="predicted"/>
<gene>
    <name evidence="1" type="ORF">HMPREF9709_01218</name>
</gene>
<name>H3NPF7_9FIRM</name>
<accession>H3NPF7</accession>
<evidence type="ECO:0000313" key="2">
    <source>
        <dbReference type="Proteomes" id="UP000004191"/>
    </source>
</evidence>
<dbReference type="AlphaFoldDB" id="H3NPF7"/>
<protein>
    <recommendedName>
        <fullName evidence="3">HTH merR-type domain-containing protein</fullName>
    </recommendedName>
</protein>
<comment type="caution">
    <text evidence="1">The sequence shown here is derived from an EMBL/GenBank/DDBJ whole genome shotgun (WGS) entry which is preliminary data.</text>
</comment>
<dbReference type="Proteomes" id="UP000004191">
    <property type="component" value="Unassembled WGS sequence"/>
</dbReference>
<organism evidence="1 2">
    <name type="scientific">Helcococcus kunzii ATCC 51366</name>
    <dbReference type="NCBI Taxonomy" id="883114"/>
    <lineage>
        <taxon>Bacteria</taxon>
        <taxon>Bacillati</taxon>
        <taxon>Bacillota</taxon>
        <taxon>Tissierellia</taxon>
        <taxon>Tissierellales</taxon>
        <taxon>Peptoniphilaceae</taxon>
        <taxon>Helcococcus</taxon>
    </lineage>
</organism>
<evidence type="ECO:0008006" key="3">
    <source>
        <dbReference type="Google" id="ProtNLM"/>
    </source>
</evidence>
<sequence length="93" mass="11034">MIIVSQSELALRLGKTSQTIINYEKQGLISRLNLPGAKYDLEECQRRLNKDYNANFEIRRLNKENQELRVRNKQLEDYINSTFESLKQVKEML</sequence>
<evidence type="ECO:0000313" key="1">
    <source>
        <dbReference type="EMBL" id="EHR33470.1"/>
    </source>
</evidence>
<dbReference type="EMBL" id="AGEI01000023">
    <property type="protein sequence ID" value="EHR33470.1"/>
    <property type="molecule type" value="Genomic_DNA"/>
</dbReference>
<dbReference type="HOGENOM" id="CLU_2395674_0_0_9"/>
<dbReference type="GeneID" id="96999196"/>
<dbReference type="STRING" id="883114.HMPREF9709_01218"/>